<dbReference type="PANTHER" id="PTHR31306">
    <property type="entry name" value="ALPHA-1,6-MANNOSYLTRANSFERASE MNN11-RELATED"/>
    <property type="match status" value="1"/>
</dbReference>
<evidence type="ECO:0000313" key="9">
    <source>
        <dbReference type="Proteomes" id="UP000236546"/>
    </source>
</evidence>
<evidence type="ECO:0000313" key="8">
    <source>
        <dbReference type="Proteomes" id="UP000054821"/>
    </source>
</evidence>
<dbReference type="GO" id="GO:0000009">
    <property type="term" value="F:alpha-1,6-mannosyltransferase activity"/>
    <property type="evidence" value="ECO:0007669"/>
    <property type="project" value="TreeGrafter"/>
</dbReference>
<accession>A0A0W7VHY4</accession>
<proteinExistence type="inferred from homology"/>
<keyword evidence="5" id="KW-0812">Transmembrane</keyword>
<keyword evidence="8" id="KW-1185">Reference proteome</keyword>
<dbReference type="Proteomes" id="UP000236546">
    <property type="component" value="Unassembled WGS sequence"/>
</dbReference>
<dbReference type="RefSeq" id="XP_018659031.1">
    <property type="nucleotide sequence ID" value="XM_018807693.1"/>
</dbReference>
<keyword evidence="5" id="KW-1133">Transmembrane helix</keyword>
<dbReference type="AlphaFoldDB" id="A0A0W7VHY4"/>
<evidence type="ECO:0000256" key="5">
    <source>
        <dbReference type="SAM" id="Phobius"/>
    </source>
</evidence>
<feature type="region of interest" description="Disordered" evidence="4">
    <location>
        <begin position="1"/>
        <end position="22"/>
    </location>
</feature>
<keyword evidence="5" id="KW-0472">Membrane</keyword>
<evidence type="ECO:0000256" key="1">
    <source>
        <dbReference type="ARBA" id="ARBA00005664"/>
    </source>
</evidence>
<reference evidence="7 8" key="1">
    <citation type="journal article" date="2016" name="Genome Announc.">
        <title>Draft Whole-Genome Sequence of Trichoderma gamsii T6085, a Promising Biocontrol Agent of Fusarium Head Blight on Wheat.</title>
        <authorList>
            <person name="Baroncelli R."/>
            <person name="Zapparata A."/>
            <person name="Piaggeschi G."/>
            <person name="Sarrocco S."/>
            <person name="Vannacci G."/>
        </authorList>
    </citation>
    <scope>NUCLEOTIDE SEQUENCE [LARGE SCALE GENOMIC DNA]</scope>
    <source>
        <strain evidence="7 8">T6085</strain>
    </source>
</reference>
<evidence type="ECO:0008006" key="10">
    <source>
        <dbReference type="Google" id="ProtNLM"/>
    </source>
</evidence>
<dbReference type="Pfam" id="PF05637">
    <property type="entry name" value="Glyco_transf_34"/>
    <property type="match status" value="1"/>
</dbReference>
<dbReference type="PANTHER" id="PTHR31306:SF10">
    <property type="entry name" value="ALPHA-1,6-MANNOSYLTRANSFERASE MNN11-RELATED"/>
    <property type="match status" value="1"/>
</dbReference>
<evidence type="ECO:0000256" key="2">
    <source>
        <dbReference type="ARBA" id="ARBA00022676"/>
    </source>
</evidence>
<evidence type="ECO:0000313" key="7">
    <source>
        <dbReference type="EMBL" id="PON26444.1"/>
    </source>
</evidence>
<evidence type="ECO:0000256" key="3">
    <source>
        <dbReference type="ARBA" id="ARBA00022679"/>
    </source>
</evidence>
<comment type="similarity">
    <text evidence="1">Belongs to the glycosyltransferase 34 family.</text>
</comment>
<dbReference type="GO" id="GO:0006487">
    <property type="term" value="P:protein N-linked glycosylation"/>
    <property type="evidence" value="ECO:0007669"/>
    <property type="project" value="TreeGrafter"/>
</dbReference>
<organism evidence="7 8">
    <name type="scientific">Trichoderma gamsii</name>
    <dbReference type="NCBI Taxonomy" id="398673"/>
    <lineage>
        <taxon>Eukaryota</taxon>
        <taxon>Fungi</taxon>
        <taxon>Dikarya</taxon>
        <taxon>Ascomycota</taxon>
        <taxon>Pezizomycotina</taxon>
        <taxon>Sordariomycetes</taxon>
        <taxon>Hypocreomycetidae</taxon>
        <taxon>Hypocreales</taxon>
        <taxon>Hypocreaceae</taxon>
        <taxon>Trichoderma</taxon>
    </lineage>
</organism>
<dbReference type="EMBL" id="MTYH01000024">
    <property type="protein sequence ID" value="PNP45638.1"/>
    <property type="molecule type" value="Genomic_DNA"/>
</dbReference>
<evidence type="ECO:0000313" key="6">
    <source>
        <dbReference type="EMBL" id="PNP45638.1"/>
    </source>
</evidence>
<protein>
    <recommendedName>
        <fullName evidence="10">Alpha-1,2-galactosyltransferase</fullName>
    </recommendedName>
</protein>
<sequence>MHYAYPARKSSNPPPFRPRSTRLPSLRRSRLRTIGIVAFAIFALLWLFSNPSVPRPDRERVPSGQPPVVIVTVIDPTSYNNAYLKTIRENREQYAAKHGYEAFIVKAYDYDTQGAPQSWSKLMAIRHALTKFPECKFVWYLDQDAYIMDVNKSLEEQVVGQRRLESLMIKNYPVVPPDSIIRTFSHLRADNIDFIVSQDTSGLVAGSVIMRNSEWSKFFIETWMDPLYRSYNFQKAERHALEHIVQWHPTILSKLALVPQRILGPYTRTDQGDAYQDGDFVVYFWGCAKSGEGSCETVSSSYYKKWNAAFGN</sequence>
<reference evidence="7" key="3">
    <citation type="submission" date="2017-08" db="EMBL/GenBank/DDBJ databases">
        <title>Trichoderma gamsii strain T6085, whole genome shotgun sequencing project.</title>
        <authorList>
            <person name="Baroncelli R."/>
        </authorList>
    </citation>
    <scope>NUCLEOTIDE SEQUENCE</scope>
    <source>
        <strain evidence="7">T6085</strain>
    </source>
</reference>
<dbReference type="GeneID" id="29987776"/>
<dbReference type="FunFam" id="3.90.550.10:FF:000149">
    <property type="entry name" value="Alpha-1,6-mannosyltransferase subunit"/>
    <property type="match status" value="1"/>
</dbReference>
<comment type="caution">
    <text evidence="7">The sequence shown here is derived from an EMBL/GenBank/DDBJ whole genome shotgun (WGS) entry which is preliminary data.</text>
</comment>
<dbReference type="InterPro" id="IPR029044">
    <property type="entry name" value="Nucleotide-diphossugar_trans"/>
</dbReference>
<dbReference type="EMBL" id="JPDN02000013">
    <property type="protein sequence ID" value="PON26444.1"/>
    <property type="molecule type" value="Genomic_DNA"/>
</dbReference>
<evidence type="ECO:0000256" key="4">
    <source>
        <dbReference type="SAM" id="MobiDB-lite"/>
    </source>
</evidence>
<keyword evidence="2" id="KW-0328">Glycosyltransferase</keyword>
<keyword evidence="3" id="KW-0808">Transferase</keyword>
<dbReference type="InterPro" id="IPR008630">
    <property type="entry name" value="Glyco_trans_34"/>
</dbReference>
<name>A0A0W7VHY4_9HYPO</name>
<dbReference type="Gene3D" id="3.90.550.10">
    <property type="entry name" value="Spore Coat Polysaccharide Biosynthesis Protein SpsA, Chain A"/>
    <property type="match status" value="1"/>
</dbReference>
<dbReference type="GO" id="GO:0000136">
    <property type="term" value="C:mannan polymerase complex"/>
    <property type="evidence" value="ECO:0007669"/>
    <property type="project" value="TreeGrafter"/>
</dbReference>
<dbReference type="OrthoDB" id="205108at2759"/>
<gene>
    <name evidence="7" type="ORF">TGAM01_v204454</name>
    <name evidence="6" type="ORF">TGAMA5MH_02861</name>
</gene>
<feature type="transmembrane region" description="Helical" evidence="5">
    <location>
        <begin position="31"/>
        <end position="48"/>
    </location>
</feature>
<reference evidence="6 9" key="2">
    <citation type="submission" date="2017-02" db="EMBL/GenBank/DDBJ databases">
        <title>Genomes of Trichoderma spp. with biocontrol activity.</title>
        <authorList>
            <person name="Gardiner D."/>
            <person name="Kazan K."/>
            <person name="Vos C."/>
            <person name="Harvey P."/>
        </authorList>
    </citation>
    <scope>NUCLEOTIDE SEQUENCE [LARGE SCALE GENOMIC DNA]</scope>
    <source>
        <strain evidence="6 9">A5MH</strain>
    </source>
</reference>
<dbReference type="STRING" id="398673.A0A0W7VHY4"/>
<dbReference type="Proteomes" id="UP000054821">
    <property type="component" value="Unassembled WGS sequence"/>
</dbReference>